<proteinExistence type="predicted"/>
<gene>
    <name evidence="1" type="ORF">F5147DRAFT_747983</name>
</gene>
<dbReference type="OrthoDB" id="3239511at2759"/>
<sequence>MQGLSPHRHQLVDSDAAILPDFDAPDLNDRNELTYELDDIKVKYHPHSELPSTVHHFSDFSCSCSSEDQVPRNNSPWEPFRTRLDFEVAEIALEAAMTEEQTNQLLDLIHRSASGKDIFMLQSYDEVHSLDHRLAPHFVFDAQRLSKFNGEQFVRFIDEPWTANAFWNAQSQLPLDAKLLVFILYADKNKLSSFGTEKGYPIIARIANLPVHIRNGNTALGGGRVIGWLPIVSEDQKHTKKKGFVDFKNAVWHTSFYQLLQSIELHLKTGYWFECSSYSWDQIRCRLWPLILILSGDYEEQCVMALIRGVKGKFPCLVCLVPQDEQSVNRVFALRTSCNSQQVLCNVRGKHTEKEKEEALKAYSLRNVENIFWNFFLADVHRVVSIDRLHMNYEGLWEDHLWKDLLFWISDLGWDTATKLDANFDALPRWPNLTHFKTVMSVDFNDGSLHEDISKLVLFTAQDILCQSQSKLGYLLLRCIRYYIEFDIYASFEVHTEDTIAAGRAALNKFSELMEEYIPESQPETSKNWNFPKKHMIMHIFDDILAKGATCNYNTKPNEKMHGETNETLDELVADPIVHVHLGSKQGRHAFSDIMDTHGTDRAFTDFWTKLNGFPNVFLLQNGIPLPDGPGRALHLRAEDEIMEFRFLRVNYKSMVDWRLHQDLLRCSPKFYGSPRFDCIIVKTTDKPFFTHLVYLFGCSIGDTDLALALIHPYDVGIGVRQRQDVDLGLWCVRAKPRSSSEIISVWSII</sequence>
<dbReference type="AlphaFoldDB" id="A0A9P7EVE2"/>
<dbReference type="GeneID" id="64702264"/>
<evidence type="ECO:0000313" key="2">
    <source>
        <dbReference type="Proteomes" id="UP000823399"/>
    </source>
</evidence>
<dbReference type="Proteomes" id="UP000823399">
    <property type="component" value="Unassembled WGS sequence"/>
</dbReference>
<organism evidence="1 2">
    <name type="scientific">Suillus discolor</name>
    <dbReference type="NCBI Taxonomy" id="1912936"/>
    <lineage>
        <taxon>Eukaryota</taxon>
        <taxon>Fungi</taxon>
        <taxon>Dikarya</taxon>
        <taxon>Basidiomycota</taxon>
        <taxon>Agaricomycotina</taxon>
        <taxon>Agaricomycetes</taxon>
        <taxon>Agaricomycetidae</taxon>
        <taxon>Boletales</taxon>
        <taxon>Suillineae</taxon>
        <taxon>Suillaceae</taxon>
        <taxon>Suillus</taxon>
    </lineage>
</organism>
<keyword evidence="2" id="KW-1185">Reference proteome</keyword>
<dbReference type="Pfam" id="PF18759">
    <property type="entry name" value="Plavaka"/>
    <property type="match status" value="1"/>
</dbReference>
<dbReference type="EMBL" id="JABBWM010000087">
    <property type="protein sequence ID" value="KAG2092954.1"/>
    <property type="molecule type" value="Genomic_DNA"/>
</dbReference>
<dbReference type="RefSeq" id="XP_041287045.1">
    <property type="nucleotide sequence ID" value="XM_041440005.1"/>
</dbReference>
<dbReference type="InterPro" id="IPR041078">
    <property type="entry name" value="Plavaka"/>
</dbReference>
<protein>
    <submittedName>
        <fullName evidence="1">Uncharacterized protein</fullName>
    </submittedName>
</protein>
<evidence type="ECO:0000313" key="1">
    <source>
        <dbReference type="EMBL" id="KAG2092954.1"/>
    </source>
</evidence>
<comment type="caution">
    <text evidence="1">The sequence shown here is derived from an EMBL/GenBank/DDBJ whole genome shotgun (WGS) entry which is preliminary data.</text>
</comment>
<name>A0A9P7EVE2_9AGAM</name>
<accession>A0A9P7EVE2</accession>
<reference evidence="1" key="1">
    <citation type="journal article" date="2020" name="New Phytol.">
        <title>Comparative genomics reveals dynamic genome evolution in host specialist ectomycorrhizal fungi.</title>
        <authorList>
            <person name="Lofgren L.A."/>
            <person name="Nguyen N.H."/>
            <person name="Vilgalys R."/>
            <person name="Ruytinx J."/>
            <person name="Liao H.L."/>
            <person name="Branco S."/>
            <person name="Kuo A."/>
            <person name="LaButti K."/>
            <person name="Lipzen A."/>
            <person name="Andreopoulos W."/>
            <person name="Pangilinan J."/>
            <person name="Riley R."/>
            <person name="Hundley H."/>
            <person name="Na H."/>
            <person name="Barry K."/>
            <person name="Grigoriev I.V."/>
            <person name="Stajich J.E."/>
            <person name="Kennedy P.G."/>
        </authorList>
    </citation>
    <scope>NUCLEOTIDE SEQUENCE</scope>
    <source>
        <strain evidence="1">FC423</strain>
    </source>
</reference>